<accession>A0A8I1EAC9</accession>
<dbReference type="SUPFAM" id="SSF81901">
    <property type="entry name" value="HCP-like"/>
    <property type="match status" value="1"/>
</dbReference>
<dbReference type="EMBL" id="JAEHTE010000001">
    <property type="protein sequence ID" value="MBI6882779.1"/>
    <property type="molecule type" value="Genomic_DNA"/>
</dbReference>
<protein>
    <recommendedName>
        <fullName evidence="4">Sel1 repeat family protein</fullName>
    </recommendedName>
</protein>
<evidence type="ECO:0000313" key="2">
    <source>
        <dbReference type="EMBL" id="MBI6882779.1"/>
    </source>
</evidence>
<evidence type="ECO:0008006" key="4">
    <source>
        <dbReference type="Google" id="ProtNLM"/>
    </source>
</evidence>
<dbReference type="InterPro" id="IPR011990">
    <property type="entry name" value="TPR-like_helical_dom_sf"/>
</dbReference>
<proteinExistence type="predicted"/>
<sequence length="150" mass="16880">MSDVKRTTDEERPVEELWKKPVTKDELKVGWIMVAFFLSCITATTFLQYQEKEDVNQLLKSEMMKLAEQGKPRAIRWAEERHYISFESRNAGFKALAEAGDVDAMYAHGLMLEAAGDVDGAYGWYAKAAAEGQPGALEKILTKKESSNVQ</sequence>
<dbReference type="AlphaFoldDB" id="A0A8I1EAC9"/>
<keyword evidence="1" id="KW-0472">Membrane</keyword>
<gene>
    <name evidence="2" type="ORF">JEU22_02540</name>
</gene>
<evidence type="ECO:0000256" key="1">
    <source>
        <dbReference type="SAM" id="Phobius"/>
    </source>
</evidence>
<keyword evidence="1" id="KW-0812">Transmembrane</keyword>
<organism evidence="2 3">
    <name type="scientific">Pseudomonas putida</name>
    <name type="common">Arthrobacter siderocapsulatus</name>
    <dbReference type="NCBI Taxonomy" id="303"/>
    <lineage>
        <taxon>Bacteria</taxon>
        <taxon>Pseudomonadati</taxon>
        <taxon>Pseudomonadota</taxon>
        <taxon>Gammaproteobacteria</taxon>
        <taxon>Pseudomonadales</taxon>
        <taxon>Pseudomonadaceae</taxon>
        <taxon>Pseudomonas</taxon>
    </lineage>
</organism>
<reference evidence="2" key="1">
    <citation type="submission" date="2020-12" db="EMBL/GenBank/DDBJ databases">
        <title>Enhanced detection system for hospital associated transmission using whole genome sequencing surveillance.</title>
        <authorList>
            <person name="Harrison L.H."/>
            <person name="Van Tyne D."/>
            <person name="Marsh J.W."/>
            <person name="Griffith M.P."/>
            <person name="Snyder D.J."/>
            <person name="Cooper V.S."/>
            <person name="Mustapha M."/>
        </authorList>
    </citation>
    <scope>NUCLEOTIDE SEQUENCE</scope>
    <source>
        <strain evidence="2">PSB00042</strain>
    </source>
</reference>
<keyword evidence="1" id="KW-1133">Transmembrane helix</keyword>
<dbReference type="Proteomes" id="UP000637061">
    <property type="component" value="Unassembled WGS sequence"/>
</dbReference>
<comment type="caution">
    <text evidence="2">The sequence shown here is derived from an EMBL/GenBank/DDBJ whole genome shotgun (WGS) entry which is preliminary data.</text>
</comment>
<feature type="transmembrane region" description="Helical" evidence="1">
    <location>
        <begin position="29"/>
        <end position="49"/>
    </location>
</feature>
<name>A0A8I1EAC9_PSEPU</name>
<dbReference type="RefSeq" id="WP_198746386.1">
    <property type="nucleotide sequence ID" value="NZ_JAEHTE010000001.1"/>
</dbReference>
<dbReference type="Gene3D" id="1.25.40.10">
    <property type="entry name" value="Tetratricopeptide repeat domain"/>
    <property type="match status" value="1"/>
</dbReference>
<evidence type="ECO:0000313" key="3">
    <source>
        <dbReference type="Proteomes" id="UP000637061"/>
    </source>
</evidence>